<dbReference type="EMBL" id="CP023702">
    <property type="protein sequence ID" value="QEU76470.1"/>
    <property type="molecule type" value="Genomic_DNA"/>
</dbReference>
<gene>
    <name evidence="2" type="ORF">CP967_09175</name>
</gene>
<reference evidence="2 3" key="1">
    <citation type="submission" date="2017-09" db="EMBL/GenBank/DDBJ databases">
        <authorList>
            <person name="Lee N."/>
            <person name="Cho B.-K."/>
        </authorList>
    </citation>
    <scope>NUCLEOTIDE SEQUENCE [LARGE SCALE GENOMIC DNA]</scope>
    <source>
        <strain evidence="2 3">ATCC 12769</strain>
    </source>
</reference>
<dbReference type="Proteomes" id="UP000326178">
    <property type="component" value="Chromosome"/>
</dbReference>
<keyword evidence="3" id="KW-1185">Reference proteome</keyword>
<dbReference type="OrthoDB" id="8606752at2"/>
<dbReference type="RefSeq" id="WP_150487481.1">
    <property type="nucleotide sequence ID" value="NZ_BMUV01000001.1"/>
</dbReference>
<dbReference type="KEGG" id="snk:CP967_09175"/>
<dbReference type="Pfam" id="PF21832">
    <property type="entry name" value="DUF6892"/>
    <property type="match status" value="1"/>
</dbReference>
<dbReference type="AlphaFoldDB" id="A0A5J6FNL2"/>
<proteinExistence type="predicted"/>
<name>A0A5J6FNL2_9ACTN</name>
<protein>
    <recommendedName>
        <fullName evidence="1">DUF6892 domain-containing protein</fullName>
    </recommendedName>
</protein>
<evidence type="ECO:0000259" key="1">
    <source>
        <dbReference type="Pfam" id="PF21832"/>
    </source>
</evidence>
<organism evidence="2 3">
    <name type="scientific">Streptomyces nitrosporeus</name>
    <dbReference type="NCBI Taxonomy" id="28894"/>
    <lineage>
        <taxon>Bacteria</taxon>
        <taxon>Bacillati</taxon>
        <taxon>Actinomycetota</taxon>
        <taxon>Actinomycetes</taxon>
        <taxon>Kitasatosporales</taxon>
        <taxon>Streptomycetaceae</taxon>
        <taxon>Streptomyces</taxon>
    </lineage>
</organism>
<dbReference type="InterPro" id="IPR054187">
    <property type="entry name" value="DUF6892"/>
</dbReference>
<evidence type="ECO:0000313" key="2">
    <source>
        <dbReference type="EMBL" id="QEU76470.1"/>
    </source>
</evidence>
<accession>A0A5J6FNL2</accession>
<evidence type="ECO:0000313" key="3">
    <source>
        <dbReference type="Proteomes" id="UP000326178"/>
    </source>
</evidence>
<feature type="domain" description="DUF6892" evidence="1">
    <location>
        <begin position="1"/>
        <end position="142"/>
    </location>
</feature>
<sequence>MTTFQDFAFKLLVVEELMYRAGTLTPVFDLRAHMRGLGVKDLDTHVERNGLEYTILDEARAYFEALEIPAELLAGVEHLVFDGGNRVFMECAPVWDGEDDLFDVRRLDDLELLPNLRLFTGGRALEHMVPGASEILAARGVATR</sequence>